<dbReference type="InterPro" id="IPR004662">
    <property type="entry name" value="AcgluKinase_fam"/>
</dbReference>
<keyword evidence="5 9" id="KW-0547">Nucleotide-binding</keyword>
<feature type="binding site" evidence="9">
    <location>
        <position position="107"/>
    </location>
    <ligand>
        <name>substrate</name>
    </ligand>
</feature>
<dbReference type="Pfam" id="PF00696">
    <property type="entry name" value="AA_kinase"/>
    <property type="match status" value="1"/>
</dbReference>
<dbReference type="InterPro" id="IPR037528">
    <property type="entry name" value="ArgB"/>
</dbReference>
<name>A0ABW5RK09_9MICO</name>
<dbReference type="InterPro" id="IPR001048">
    <property type="entry name" value="Asp/Glu/Uridylate_kinase"/>
</dbReference>
<feature type="region of interest" description="Disordered" evidence="10">
    <location>
        <begin position="1"/>
        <end position="20"/>
    </location>
</feature>
<keyword evidence="9" id="KW-0963">Cytoplasm</keyword>
<dbReference type="SUPFAM" id="SSF53633">
    <property type="entry name" value="Carbamate kinase-like"/>
    <property type="match status" value="1"/>
</dbReference>
<comment type="catalytic activity">
    <reaction evidence="8 9">
        <text>N-acetyl-L-glutamate + ATP = N-acetyl-L-glutamyl 5-phosphate + ADP</text>
        <dbReference type="Rhea" id="RHEA:14629"/>
        <dbReference type="ChEBI" id="CHEBI:30616"/>
        <dbReference type="ChEBI" id="CHEBI:44337"/>
        <dbReference type="ChEBI" id="CHEBI:57936"/>
        <dbReference type="ChEBI" id="CHEBI:456216"/>
        <dbReference type="EC" id="2.7.2.8"/>
    </reaction>
</comment>
<feature type="binding site" evidence="9">
    <location>
        <position position="208"/>
    </location>
    <ligand>
        <name>substrate</name>
    </ligand>
</feature>
<evidence type="ECO:0000313" key="13">
    <source>
        <dbReference type="Proteomes" id="UP001597453"/>
    </source>
</evidence>
<reference evidence="13" key="1">
    <citation type="journal article" date="2019" name="Int. J. Syst. Evol. Microbiol.">
        <title>The Global Catalogue of Microorganisms (GCM) 10K type strain sequencing project: providing services to taxonomists for standard genome sequencing and annotation.</title>
        <authorList>
            <consortium name="The Broad Institute Genomics Platform"/>
            <consortium name="The Broad Institute Genome Sequencing Center for Infectious Disease"/>
            <person name="Wu L."/>
            <person name="Ma J."/>
        </authorList>
    </citation>
    <scope>NUCLEOTIDE SEQUENCE [LARGE SCALE GENOMIC DNA]</scope>
    <source>
        <strain evidence="13">TISTR 1511</strain>
    </source>
</reference>
<comment type="similarity">
    <text evidence="9">Belongs to the acetylglutamate kinase family. ArgB subfamily.</text>
</comment>
<evidence type="ECO:0000256" key="2">
    <source>
        <dbReference type="ARBA" id="ARBA00022571"/>
    </source>
</evidence>
<dbReference type="CDD" id="cd04250">
    <property type="entry name" value="AAK_NAGK-C"/>
    <property type="match status" value="1"/>
</dbReference>
<dbReference type="PIRSF" id="PIRSF000728">
    <property type="entry name" value="NAGK"/>
    <property type="match status" value="1"/>
</dbReference>
<dbReference type="InterPro" id="IPR036393">
    <property type="entry name" value="AceGlu_kinase-like_sf"/>
</dbReference>
<evidence type="ECO:0000256" key="4">
    <source>
        <dbReference type="ARBA" id="ARBA00022679"/>
    </source>
</evidence>
<feature type="compositionally biased region" description="Low complexity" evidence="10">
    <location>
        <begin position="1"/>
        <end position="17"/>
    </location>
</feature>
<dbReference type="NCBIfam" id="TIGR00761">
    <property type="entry name" value="argB"/>
    <property type="match status" value="1"/>
</dbReference>
<comment type="function">
    <text evidence="9">Catalyzes the ATP-dependent phosphorylation of N-acetyl-L-glutamate.</text>
</comment>
<evidence type="ECO:0000256" key="6">
    <source>
        <dbReference type="ARBA" id="ARBA00022777"/>
    </source>
</evidence>
<sequence length="316" mass="33274">MTGHSDPTSDTVSSSTDAPGVLAAPTAKVETLIEALPWMQRYHGEIVVVKFGGNAMVDPELIDAFAEDIAFLRHAGVRPVVVHGGGPHISRMLDRVGIASEFRAGYRYTNAEAIEIVRMVLGGQVARELVAAINEVAPVATGISGEDAGLFQARRKTHDQAGEPIDLGYVGEIESVNPNVVLADLAAGRIPVVSTIASDINQPRKALNINADRAAAALAVALGAKKLVMLTDVEGLYRNWPDPNSLASTITVGELRAMLPNLAAGMIPKAQACIEAIDGGVMRATIIDGREPHATLLEIFTTDGFGTEVTPDTIDS</sequence>
<dbReference type="EMBL" id="JBHUNF010000009">
    <property type="protein sequence ID" value="MFD2675403.1"/>
    <property type="molecule type" value="Genomic_DNA"/>
</dbReference>
<keyword evidence="7 9" id="KW-0067">ATP-binding</keyword>
<dbReference type="InterPro" id="IPR041727">
    <property type="entry name" value="NAGK-C"/>
</dbReference>
<feature type="site" description="Transition state stabilizer" evidence="9">
    <location>
        <position position="50"/>
    </location>
</feature>
<evidence type="ECO:0000313" key="12">
    <source>
        <dbReference type="EMBL" id="MFD2675403.1"/>
    </source>
</evidence>
<comment type="caution">
    <text evidence="12">The sequence shown here is derived from an EMBL/GenBank/DDBJ whole genome shotgun (WGS) entry which is preliminary data.</text>
</comment>
<evidence type="ECO:0000256" key="3">
    <source>
        <dbReference type="ARBA" id="ARBA00022605"/>
    </source>
</evidence>
<feature type="site" description="Transition state stabilizer" evidence="9">
    <location>
        <position position="269"/>
    </location>
</feature>
<feature type="binding site" evidence="9">
    <location>
        <begin position="85"/>
        <end position="86"/>
    </location>
    <ligand>
        <name>substrate</name>
    </ligand>
</feature>
<keyword evidence="6 9" id="KW-0418">Kinase</keyword>
<protein>
    <recommendedName>
        <fullName evidence="9">Acetylglutamate kinase</fullName>
        <ecNumber evidence="9">2.7.2.8</ecNumber>
    </recommendedName>
    <alternativeName>
        <fullName evidence="9">N-acetyl-L-glutamate 5-phosphotransferase</fullName>
    </alternativeName>
    <alternativeName>
        <fullName evidence="9">NAG kinase</fullName>
        <shortName evidence="9">NAGK</shortName>
    </alternativeName>
</protein>
<dbReference type="RefSeq" id="WP_066058138.1">
    <property type="nucleotide sequence ID" value="NZ_JBHUNF010000009.1"/>
</dbReference>
<evidence type="ECO:0000256" key="5">
    <source>
        <dbReference type="ARBA" id="ARBA00022741"/>
    </source>
</evidence>
<dbReference type="PANTHER" id="PTHR23342">
    <property type="entry name" value="N-ACETYLGLUTAMATE SYNTHASE"/>
    <property type="match status" value="1"/>
</dbReference>
<dbReference type="Proteomes" id="UP001597453">
    <property type="component" value="Unassembled WGS sequence"/>
</dbReference>
<keyword evidence="4 9" id="KW-0808">Transferase</keyword>
<dbReference type="EC" id="2.7.2.8" evidence="9"/>
<dbReference type="Gene3D" id="3.40.1160.10">
    <property type="entry name" value="Acetylglutamate kinase-like"/>
    <property type="match status" value="1"/>
</dbReference>
<keyword evidence="3 9" id="KW-0028">Amino-acid biosynthesis</keyword>
<evidence type="ECO:0000256" key="1">
    <source>
        <dbReference type="ARBA" id="ARBA00004828"/>
    </source>
</evidence>
<evidence type="ECO:0000256" key="7">
    <source>
        <dbReference type="ARBA" id="ARBA00022840"/>
    </source>
</evidence>
<evidence type="ECO:0000256" key="10">
    <source>
        <dbReference type="SAM" id="MobiDB-lite"/>
    </source>
</evidence>
<feature type="domain" description="Aspartate/glutamate/uridylate kinase" evidence="11">
    <location>
        <begin position="46"/>
        <end position="288"/>
    </location>
</feature>
<keyword evidence="2 9" id="KW-0055">Arginine biosynthesis</keyword>
<proteinExistence type="inferred from homology"/>
<dbReference type="HAMAP" id="MF_00082">
    <property type="entry name" value="ArgB"/>
    <property type="match status" value="1"/>
</dbReference>
<comment type="pathway">
    <text evidence="1 9">Amino-acid biosynthesis; L-arginine biosynthesis; N(2)-acetyl-L-ornithine from L-glutamate: step 2/4.</text>
</comment>
<organism evidence="12 13">
    <name type="scientific">Gulosibacter bifidus</name>
    <dbReference type="NCBI Taxonomy" id="272239"/>
    <lineage>
        <taxon>Bacteria</taxon>
        <taxon>Bacillati</taxon>
        <taxon>Actinomycetota</taxon>
        <taxon>Actinomycetes</taxon>
        <taxon>Micrococcales</taxon>
        <taxon>Microbacteriaceae</taxon>
        <taxon>Gulosibacter</taxon>
    </lineage>
</organism>
<evidence type="ECO:0000259" key="11">
    <source>
        <dbReference type="Pfam" id="PF00696"/>
    </source>
</evidence>
<gene>
    <name evidence="9 12" type="primary">argB</name>
    <name evidence="12" type="ORF">ACFSUQ_08885</name>
</gene>
<dbReference type="GO" id="GO:0003991">
    <property type="term" value="F:acetylglutamate kinase activity"/>
    <property type="evidence" value="ECO:0007669"/>
    <property type="project" value="UniProtKB-EC"/>
</dbReference>
<evidence type="ECO:0000256" key="8">
    <source>
        <dbReference type="ARBA" id="ARBA00048141"/>
    </source>
</evidence>
<dbReference type="PANTHER" id="PTHR23342:SF0">
    <property type="entry name" value="N-ACETYLGLUTAMATE SYNTHASE, MITOCHONDRIAL"/>
    <property type="match status" value="1"/>
</dbReference>
<comment type="subcellular location">
    <subcellularLocation>
        <location evidence="9">Cytoplasm</location>
    </subcellularLocation>
</comment>
<accession>A0ABW5RK09</accession>
<keyword evidence="13" id="KW-1185">Reference proteome</keyword>
<evidence type="ECO:0000256" key="9">
    <source>
        <dbReference type="HAMAP-Rule" id="MF_00082"/>
    </source>
</evidence>